<keyword evidence="2" id="KW-0997">Cell inner membrane</keyword>
<dbReference type="InterPro" id="IPR000727">
    <property type="entry name" value="T_SNARE_dom"/>
</dbReference>
<evidence type="ECO:0000259" key="8">
    <source>
        <dbReference type="PROSITE" id="PS50192"/>
    </source>
</evidence>
<dbReference type="Pfam" id="PF00015">
    <property type="entry name" value="MCPsignal"/>
    <property type="match status" value="1"/>
</dbReference>
<dbReference type="Proteomes" id="UP000541109">
    <property type="component" value="Unassembled WGS sequence"/>
</dbReference>
<comment type="subcellular location">
    <subcellularLocation>
        <location evidence="1">Cell inner membrane</location>
        <topology evidence="1">Multi-pass membrane protein</topology>
    </subcellularLocation>
</comment>
<dbReference type="Gene3D" id="6.10.340.10">
    <property type="match status" value="1"/>
</dbReference>
<feature type="domain" description="T-SNARE coiled-coil homology" evidence="8">
    <location>
        <begin position="564"/>
        <end position="616"/>
    </location>
</feature>
<evidence type="ECO:0000313" key="11">
    <source>
        <dbReference type="Proteomes" id="UP000541109"/>
    </source>
</evidence>
<dbReference type="SMART" id="SM00283">
    <property type="entry name" value="MA"/>
    <property type="match status" value="1"/>
</dbReference>
<dbReference type="InterPro" id="IPR003660">
    <property type="entry name" value="HAMP_dom"/>
</dbReference>
<reference evidence="10 11" key="1">
    <citation type="submission" date="2020-07" db="EMBL/GenBank/DDBJ databases">
        <title>Stappia sp., F7233, whole genome shotgun sequencing project.</title>
        <authorList>
            <person name="Jiang S."/>
            <person name="Liu Z.W."/>
            <person name="Du Z.J."/>
        </authorList>
    </citation>
    <scope>NUCLEOTIDE SEQUENCE [LARGE SCALE GENOMIC DNA]</scope>
    <source>
        <strain evidence="10 11">F7233</strain>
    </source>
</reference>
<keyword evidence="6" id="KW-0812">Transmembrane</keyword>
<accession>A0A839AI27</accession>
<comment type="caution">
    <text evidence="10">The sequence shown here is derived from an EMBL/GenBank/DDBJ whole genome shotgun (WGS) entry which is preliminary data.</text>
</comment>
<keyword evidence="3 5" id="KW-0807">Transducer</keyword>
<keyword evidence="6" id="KW-1133">Transmembrane helix</keyword>
<evidence type="ECO:0000256" key="5">
    <source>
        <dbReference type="PROSITE-ProRule" id="PRU00284"/>
    </source>
</evidence>
<feature type="transmembrane region" description="Helical" evidence="6">
    <location>
        <begin position="12"/>
        <end position="31"/>
    </location>
</feature>
<comment type="similarity">
    <text evidence="4">Belongs to the methyl-accepting chemotaxis (MCP) protein family.</text>
</comment>
<dbReference type="SUPFAM" id="SSF58104">
    <property type="entry name" value="Methyl-accepting chemotaxis protein (MCP) signaling domain"/>
    <property type="match status" value="1"/>
</dbReference>
<feature type="domain" description="Methyl-accepting transducer" evidence="7">
    <location>
        <begin position="402"/>
        <end position="624"/>
    </location>
</feature>
<keyword evidence="6" id="KW-0472">Membrane</keyword>
<evidence type="ECO:0000256" key="6">
    <source>
        <dbReference type="SAM" id="Phobius"/>
    </source>
</evidence>
<dbReference type="EMBL" id="JACFXV010000063">
    <property type="protein sequence ID" value="MBA5778678.1"/>
    <property type="molecule type" value="Genomic_DNA"/>
</dbReference>
<dbReference type="InterPro" id="IPR004089">
    <property type="entry name" value="MCPsignal_dom"/>
</dbReference>
<proteinExistence type="inferred from homology"/>
<keyword evidence="2" id="KW-1003">Cell membrane</keyword>
<dbReference type="SMART" id="SM00304">
    <property type="entry name" value="HAMP"/>
    <property type="match status" value="1"/>
</dbReference>
<evidence type="ECO:0000259" key="7">
    <source>
        <dbReference type="PROSITE" id="PS50111"/>
    </source>
</evidence>
<dbReference type="GO" id="GO:0005886">
    <property type="term" value="C:plasma membrane"/>
    <property type="evidence" value="ECO:0007669"/>
    <property type="project" value="UniProtKB-SubCell"/>
</dbReference>
<sequence length="658" mass="69760">MFNRLTVRARIFALSAVSFVALVVVAGGFWWSQNRVEDAFTRAERFGALASDVQDLAEIGSYLRGVEKDYLLAPSDQQVKAFDEFVAKARTKVDAISAMEISPESQQALASLSDTLAGVESTFAETVELQRTLGYDSESGLRAELAASSGAVEKRLTKELRFGSNPDFEKLVRSVIEVQRAEKEFTLDRSDVSLGNFEVSYGRFERLLGKAYIPNEAKTFIADNMATYRKSFDAYTAAMNDRLAKVEVNEDLLDLMPPILDQLKADASAGAVQAAADLADIRAKAGLIVGGTILSVLVLVVLLGFIIGRSISLPLGRLRMAMERLAEGMTDVDLPEAQGRTELAAMARAVEVFRNNAIERQRLAAARDEENAERDARVKRLEGLIGGFEAAVERALASLDGAAQELSQASSAVEQASDNVAMEADRAGGAVRTAAENVTSAASATEELAASIAEVAEQAGKSTMVASRAVEGTRSTASSMAALSQTADRIGQVMGLIRDIANQTNLLALNATIEAARAGEHGKGFAVVAAEVKDLANQTATATEDIAQQVEAIQLASASAVSAIEEVTEIISEMNGIAAAVAASVEQQSGAVQSISENVANASGRSSEGANAMDVVAKASDHARRTGEEVERLSVTLAEQARVIREEIGNFLDGVRAA</sequence>
<dbReference type="Gene3D" id="1.10.287.950">
    <property type="entry name" value="Methyl-accepting chemotaxis protein"/>
    <property type="match status" value="1"/>
</dbReference>
<dbReference type="PANTHER" id="PTHR32089:SF112">
    <property type="entry name" value="LYSOZYME-LIKE PROTEIN-RELATED"/>
    <property type="match status" value="1"/>
</dbReference>
<evidence type="ECO:0000256" key="2">
    <source>
        <dbReference type="ARBA" id="ARBA00022519"/>
    </source>
</evidence>
<dbReference type="SMART" id="SM01358">
    <property type="entry name" value="HBM"/>
    <property type="match status" value="1"/>
</dbReference>
<feature type="transmembrane region" description="Helical" evidence="6">
    <location>
        <begin position="285"/>
        <end position="307"/>
    </location>
</feature>
<organism evidence="10 11">
    <name type="scientific">Stappia albiluteola</name>
    <dbReference type="NCBI Taxonomy" id="2758565"/>
    <lineage>
        <taxon>Bacteria</taxon>
        <taxon>Pseudomonadati</taxon>
        <taxon>Pseudomonadota</taxon>
        <taxon>Alphaproteobacteria</taxon>
        <taxon>Hyphomicrobiales</taxon>
        <taxon>Stappiaceae</taxon>
        <taxon>Stappia</taxon>
    </lineage>
</organism>
<evidence type="ECO:0000256" key="1">
    <source>
        <dbReference type="ARBA" id="ARBA00004429"/>
    </source>
</evidence>
<evidence type="ECO:0000259" key="9">
    <source>
        <dbReference type="PROSITE" id="PS50885"/>
    </source>
</evidence>
<dbReference type="PROSITE" id="PS50885">
    <property type="entry name" value="HAMP"/>
    <property type="match status" value="1"/>
</dbReference>
<feature type="domain" description="HAMP" evidence="9">
    <location>
        <begin position="309"/>
        <end position="362"/>
    </location>
</feature>
<dbReference type="PANTHER" id="PTHR32089">
    <property type="entry name" value="METHYL-ACCEPTING CHEMOTAXIS PROTEIN MCPB"/>
    <property type="match status" value="1"/>
</dbReference>
<dbReference type="AlphaFoldDB" id="A0A839AI27"/>
<keyword evidence="11" id="KW-1185">Reference proteome</keyword>
<dbReference type="InterPro" id="IPR032255">
    <property type="entry name" value="HBM"/>
</dbReference>
<evidence type="ECO:0000256" key="4">
    <source>
        <dbReference type="ARBA" id="ARBA00029447"/>
    </source>
</evidence>
<dbReference type="Pfam" id="PF00672">
    <property type="entry name" value="HAMP"/>
    <property type="match status" value="1"/>
</dbReference>
<dbReference type="GO" id="GO:0007165">
    <property type="term" value="P:signal transduction"/>
    <property type="evidence" value="ECO:0007669"/>
    <property type="project" value="UniProtKB-KW"/>
</dbReference>
<gene>
    <name evidence="10" type="ORF">H2509_16225</name>
</gene>
<evidence type="ECO:0000256" key="3">
    <source>
        <dbReference type="ARBA" id="ARBA00023224"/>
    </source>
</evidence>
<name>A0A839AI27_9HYPH</name>
<protein>
    <submittedName>
        <fullName evidence="10">HAMP domain-containing protein</fullName>
    </submittedName>
</protein>
<dbReference type="PROSITE" id="PS50192">
    <property type="entry name" value="T_SNARE"/>
    <property type="match status" value="1"/>
</dbReference>
<dbReference type="PROSITE" id="PS50111">
    <property type="entry name" value="CHEMOTAXIS_TRANSDUC_2"/>
    <property type="match status" value="1"/>
</dbReference>
<evidence type="ECO:0000313" key="10">
    <source>
        <dbReference type="EMBL" id="MBA5778678.1"/>
    </source>
</evidence>